<sequence length="82" mass="9446">MIRENAKQKRAVRSQGGNALERCKTCGKEYTANQTMTYSVYGYCSWECLMNKNTKRGNSNRPNRKNSGVREVGSRSKWAQNY</sequence>
<name>I4C341_DESTA</name>
<evidence type="ECO:0000313" key="3">
    <source>
        <dbReference type="Proteomes" id="UP000006055"/>
    </source>
</evidence>
<feature type="region of interest" description="Disordered" evidence="1">
    <location>
        <begin position="53"/>
        <end position="82"/>
    </location>
</feature>
<dbReference type="HOGENOM" id="CLU_2552775_0_0_7"/>
<gene>
    <name evidence="2" type="ordered locus">Desti_1269</name>
</gene>
<dbReference type="EMBL" id="CP003360">
    <property type="protein sequence ID" value="AFM23982.1"/>
    <property type="molecule type" value="Genomic_DNA"/>
</dbReference>
<evidence type="ECO:0000313" key="2">
    <source>
        <dbReference type="EMBL" id="AFM23982.1"/>
    </source>
</evidence>
<accession>I4C341</accession>
<evidence type="ECO:0000256" key="1">
    <source>
        <dbReference type="SAM" id="MobiDB-lite"/>
    </source>
</evidence>
<dbReference type="Proteomes" id="UP000006055">
    <property type="component" value="Chromosome"/>
</dbReference>
<reference evidence="3" key="1">
    <citation type="submission" date="2012-06" db="EMBL/GenBank/DDBJ databases">
        <title>Complete sequence of chromosome of Desulfomonile tiedjei DSM 6799.</title>
        <authorList>
            <person name="Lucas S."/>
            <person name="Copeland A."/>
            <person name="Lapidus A."/>
            <person name="Glavina del Rio T."/>
            <person name="Dalin E."/>
            <person name="Tice H."/>
            <person name="Bruce D."/>
            <person name="Goodwin L."/>
            <person name="Pitluck S."/>
            <person name="Peters L."/>
            <person name="Ovchinnikova G."/>
            <person name="Zeytun A."/>
            <person name="Lu M."/>
            <person name="Kyrpides N."/>
            <person name="Mavromatis K."/>
            <person name="Ivanova N."/>
            <person name="Brettin T."/>
            <person name="Detter J.C."/>
            <person name="Han C."/>
            <person name="Larimer F."/>
            <person name="Land M."/>
            <person name="Hauser L."/>
            <person name="Markowitz V."/>
            <person name="Cheng J.-F."/>
            <person name="Hugenholtz P."/>
            <person name="Woyke T."/>
            <person name="Wu D."/>
            <person name="Spring S."/>
            <person name="Schroeder M."/>
            <person name="Brambilla E."/>
            <person name="Klenk H.-P."/>
            <person name="Eisen J.A."/>
        </authorList>
    </citation>
    <scope>NUCLEOTIDE SEQUENCE [LARGE SCALE GENOMIC DNA]</scope>
    <source>
        <strain evidence="3">ATCC 49306 / DSM 6799 / DCB-1</strain>
    </source>
</reference>
<dbReference type="KEGG" id="dti:Desti_1269"/>
<protein>
    <submittedName>
        <fullName evidence="2">Uncharacterized protein</fullName>
    </submittedName>
</protein>
<proteinExistence type="predicted"/>
<organism evidence="2 3">
    <name type="scientific">Desulfomonile tiedjei (strain ATCC 49306 / DSM 6799 / DCB-1)</name>
    <dbReference type="NCBI Taxonomy" id="706587"/>
    <lineage>
        <taxon>Bacteria</taxon>
        <taxon>Pseudomonadati</taxon>
        <taxon>Thermodesulfobacteriota</taxon>
        <taxon>Desulfomonilia</taxon>
        <taxon>Desulfomonilales</taxon>
        <taxon>Desulfomonilaceae</taxon>
        <taxon>Desulfomonile</taxon>
    </lineage>
</organism>
<keyword evidence="3" id="KW-1185">Reference proteome</keyword>
<dbReference type="AlphaFoldDB" id="I4C341"/>